<accession>A0A9X9X7J1</accession>
<name>A0A9X9X7J1_9PROT</name>
<reference evidence="1" key="2">
    <citation type="journal article" date="2021" name="Syst. Appl. Microbiol.">
        <title>Roseomonas hellenica sp. nov., isolated from roots of wild-growing Alkanna tinctoria.</title>
        <authorList>
            <person name="Rat A."/>
            <person name="Naranjo H.D."/>
            <person name="Lebbe L."/>
            <person name="Cnockaert M."/>
            <person name="Krigas N."/>
            <person name="Grigoriadou K."/>
            <person name="Maloupa E."/>
            <person name="Willems A."/>
        </authorList>
    </citation>
    <scope>NUCLEOTIDE SEQUENCE</scope>
    <source>
        <strain evidence="1">LMG 31228</strain>
    </source>
</reference>
<sequence length="106" mass="11546">MTDRRVPAMRETDLRIAMERVAEGYLRFLDAGPEPGTDDDTKAFAAHHAACRAALAHLEHLIKVARAMGADGAEVEEATTILVEAREALAQFEEEEVSPDAAEDRG</sequence>
<dbReference type="AlphaFoldDB" id="A0A9X9X7J1"/>
<dbReference type="Proteomes" id="UP001138709">
    <property type="component" value="Unassembled WGS sequence"/>
</dbReference>
<gene>
    <name evidence="1" type="ORF">GXW74_04215</name>
</gene>
<proteinExistence type="predicted"/>
<evidence type="ECO:0000313" key="2">
    <source>
        <dbReference type="Proteomes" id="UP001138709"/>
    </source>
</evidence>
<comment type="caution">
    <text evidence="1">The sequence shown here is derived from an EMBL/GenBank/DDBJ whole genome shotgun (WGS) entry which is preliminary data.</text>
</comment>
<reference evidence="1" key="1">
    <citation type="submission" date="2020-01" db="EMBL/GenBank/DDBJ databases">
        <authorList>
            <person name="Rat A."/>
        </authorList>
    </citation>
    <scope>NUCLEOTIDE SEQUENCE</scope>
    <source>
        <strain evidence="1">LMG 31228</strain>
    </source>
</reference>
<dbReference type="RefSeq" id="WP_211845036.1">
    <property type="nucleotide sequence ID" value="NZ_JAAEDL010000003.1"/>
</dbReference>
<evidence type="ECO:0000313" key="1">
    <source>
        <dbReference type="EMBL" id="MBR0679677.1"/>
    </source>
</evidence>
<organism evidence="1 2">
    <name type="scientific">Neoroseomonas eburnea</name>
    <dbReference type="NCBI Taxonomy" id="1346889"/>
    <lineage>
        <taxon>Bacteria</taxon>
        <taxon>Pseudomonadati</taxon>
        <taxon>Pseudomonadota</taxon>
        <taxon>Alphaproteobacteria</taxon>
        <taxon>Acetobacterales</taxon>
        <taxon>Acetobacteraceae</taxon>
        <taxon>Neoroseomonas</taxon>
    </lineage>
</organism>
<dbReference type="EMBL" id="JAAEDL010000003">
    <property type="protein sequence ID" value="MBR0679677.1"/>
    <property type="molecule type" value="Genomic_DNA"/>
</dbReference>
<keyword evidence="2" id="KW-1185">Reference proteome</keyword>
<protein>
    <submittedName>
        <fullName evidence="1">Uncharacterized protein</fullName>
    </submittedName>
</protein>